<dbReference type="AlphaFoldDB" id="A0A2B7WKH0"/>
<evidence type="ECO:0000256" key="1">
    <source>
        <dbReference type="SAM" id="MobiDB-lite"/>
    </source>
</evidence>
<name>A0A2B7WKH0_9EURO</name>
<evidence type="ECO:0000313" key="2">
    <source>
        <dbReference type="EMBL" id="PGG97096.1"/>
    </source>
</evidence>
<evidence type="ECO:0000313" key="3">
    <source>
        <dbReference type="Proteomes" id="UP000224080"/>
    </source>
</evidence>
<reference evidence="2 3" key="1">
    <citation type="submission" date="2017-10" db="EMBL/GenBank/DDBJ databases">
        <title>Comparative genomics in systemic dimorphic fungi from Ajellomycetaceae.</title>
        <authorList>
            <person name="Munoz J.F."/>
            <person name="Mcewen J.G."/>
            <person name="Clay O.K."/>
            <person name="Cuomo C.A."/>
        </authorList>
    </citation>
    <scope>NUCLEOTIDE SEQUENCE [LARGE SCALE GENOMIC DNA]</scope>
    <source>
        <strain evidence="2 3">UAMH130</strain>
    </source>
</reference>
<feature type="region of interest" description="Disordered" evidence="1">
    <location>
        <begin position="105"/>
        <end position="129"/>
    </location>
</feature>
<feature type="compositionally biased region" description="Basic and acidic residues" evidence="1">
    <location>
        <begin position="120"/>
        <end position="129"/>
    </location>
</feature>
<accession>A0A2B7WKH0</accession>
<protein>
    <submittedName>
        <fullName evidence="2">Uncharacterized protein</fullName>
    </submittedName>
</protein>
<proteinExistence type="predicted"/>
<dbReference type="EMBL" id="PDNC01000153">
    <property type="protein sequence ID" value="PGG97096.1"/>
    <property type="molecule type" value="Genomic_DNA"/>
</dbReference>
<organism evidence="2 3">
    <name type="scientific">Blastomyces parvus</name>
    <dbReference type="NCBI Taxonomy" id="2060905"/>
    <lineage>
        <taxon>Eukaryota</taxon>
        <taxon>Fungi</taxon>
        <taxon>Dikarya</taxon>
        <taxon>Ascomycota</taxon>
        <taxon>Pezizomycotina</taxon>
        <taxon>Eurotiomycetes</taxon>
        <taxon>Eurotiomycetidae</taxon>
        <taxon>Onygenales</taxon>
        <taxon>Ajellomycetaceae</taxon>
        <taxon>Blastomyces</taxon>
    </lineage>
</organism>
<dbReference type="Proteomes" id="UP000224080">
    <property type="component" value="Unassembled WGS sequence"/>
</dbReference>
<gene>
    <name evidence="2" type="ORF">GX51_07497</name>
</gene>
<keyword evidence="3" id="KW-1185">Reference proteome</keyword>
<dbReference type="OrthoDB" id="4182635at2759"/>
<sequence length="129" mass="14998">MDFIQRLLLAIQMLFHRSNAIVEHFRDVLLLSCVVLILVEGIWRRNPRPRKLVWIPTTSRAGAQIYKRVLNKRARIEVDVLPTIPEEEDEDGYIIRHVAMSSRNKLTTAPPLSKRPVRHSRQDAHDSSL</sequence>
<comment type="caution">
    <text evidence="2">The sequence shown here is derived from an EMBL/GenBank/DDBJ whole genome shotgun (WGS) entry which is preliminary data.</text>
</comment>